<evidence type="ECO:0000313" key="2">
    <source>
        <dbReference type="Proteomes" id="UP000038045"/>
    </source>
</evidence>
<dbReference type="WBParaSite" id="PTRK_0000379600.1">
    <property type="protein sequence ID" value="PTRK_0000379600.1"/>
    <property type="gene ID" value="PTRK_0000379600"/>
</dbReference>
<protein>
    <submittedName>
        <fullName evidence="3">INCENP_ARK-bind domain-containing protein</fullName>
    </submittedName>
</protein>
<dbReference type="Proteomes" id="UP000038045">
    <property type="component" value="Unplaced"/>
</dbReference>
<proteinExistence type="predicted"/>
<organism evidence="2 3">
    <name type="scientific">Parastrongyloides trichosuri</name>
    <name type="common">Possum-specific nematode worm</name>
    <dbReference type="NCBI Taxonomy" id="131310"/>
    <lineage>
        <taxon>Eukaryota</taxon>
        <taxon>Metazoa</taxon>
        <taxon>Ecdysozoa</taxon>
        <taxon>Nematoda</taxon>
        <taxon>Chromadorea</taxon>
        <taxon>Rhabditida</taxon>
        <taxon>Tylenchina</taxon>
        <taxon>Panagrolaimomorpha</taxon>
        <taxon>Strongyloidoidea</taxon>
        <taxon>Strongyloididae</taxon>
        <taxon>Parastrongyloides</taxon>
    </lineage>
</organism>
<sequence>MSLETNSSLGSTLVSELPDVLKNLLAVIQNESASSNDYLIEIEMKIRKKVGEENVINNNKENVVTEETSKKKRKKKNRKNKKDETDNSKKKKKKKDRKKKKHRKKETDLTESTAIKTLKTRSSKKSEDDDMVDSDDRYPDESLEKLPYLTEEQREMLRTLRQQQIMKCCKKSDGSDKTSHHVAESWNPPSSVKGSSQVSSNAPLSTSSFRKHYPYVPRKNSKPDKTTKKLSDENKEKSDESKKEVRKPKSSQNNNNKSTKKKKPRYVNAADIWDDDEDILEDINNDETFTQDMYKIFK</sequence>
<dbReference type="AlphaFoldDB" id="A0A0N4Z905"/>
<feature type="compositionally biased region" description="Basic and acidic residues" evidence="1">
    <location>
        <begin position="170"/>
        <end position="183"/>
    </location>
</feature>
<feature type="compositionally biased region" description="Basic and acidic residues" evidence="1">
    <location>
        <begin position="134"/>
        <end position="144"/>
    </location>
</feature>
<keyword evidence="2" id="KW-1185">Reference proteome</keyword>
<feature type="compositionally biased region" description="Low complexity" evidence="1">
    <location>
        <begin position="53"/>
        <end position="66"/>
    </location>
</feature>
<feature type="compositionally biased region" description="Basic residues" evidence="1">
    <location>
        <begin position="89"/>
        <end position="104"/>
    </location>
</feature>
<accession>A0A0N4Z905</accession>
<feature type="region of interest" description="Disordered" evidence="1">
    <location>
        <begin position="49"/>
        <end position="268"/>
    </location>
</feature>
<reference evidence="3" key="1">
    <citation type="submission" date="2017-02" db="UniProtKB">
        <authorList>
            <consortium name="WormBaseParasite"/>
        </authorList>
    </citation>
    <scope>IDENTIFICATION</scope>
</reference>
<evidence type="ECO:0000313" key="3">
    <source>
        <dbReference type="WBParaSite" id="PTRK_0000379600.1"/>
    </source>
</evidence>
<evidence type="ECO:0000256" key="1">
    <source>
        <dbReference type="SAM" id="MobiDB-lite"/>
    </source>
</evidence>
<feature type="compositionally biased region" description="Basic residues" evidence="1">
    <location>
        <begin position="70"/>
        <end position="80"/>
    </location>
</feature>
<name>A0A0N4Z905_PARTI</name>
<feature type="compositionally biased region" description="Basic and acidic residues" evidence="1">
    <location>
        <begin position="221"/>
        <end position="243"/>
    </location>
</feature>
<feature type="compositionally biased region" description="Low complexity" evidence="1">
    <location>
        <begin position="190"/>
        <end position="200"/>
    </location>
</feature>